<protein>
    <submittedName>
        <fullName evidence="1">TRIM11 isoform 4</fullName>
    </submittedName>
</protein>
<feature type="non-terminal residue" evidence="1">
    <location>
        <position position="1"/>
    </location>
</feature>
<sequence>RPLQDAAEDLKDIKDALRRYEPSLFWGGGREWGGTQLLAMAMTPGLSPLGSRT</sequence>
<dbReference type="EMBL" id="NDHI03003475">
    <property type="protein sequence ID" value="PNJ39219.1"/>
    <property type="molecule type" value="Genomic_DNA"/>
</dbReference>
<gene>
    <name evidence="1" type="ORF">CR201_G0030866</name>
</gene>
<name>A0A2J8U1T6_PONAB</name>
<comment type="caution">
    <text evidence="1">The sequence shown here is derived from an EMBL/GenBank/DDBJ whole genome shotgun (WGS) entry which is preliminary data.</text>
</comment>
<proteinExistence type="predicted"/>
<reference evidence="1" key="1">
    <citation type="submission" date="2017-12" db="EMBL/GenBank/DDBJ databases">
        <title>High-resolution comparative analysis of great ape genomes.</title>
        <authorList>
            <person name="Pollen A."/>
            <person name="Hastie A."/>
            <person name="Hormozdiari F."/>
            <person name="Dougherty M."/>
            <person name="Liu R."/>
            <person name="Chaisson M."/>
            <person name="Hoppe E."/>
            <person name="Hill C."/>
            <person name="Pang A."/>
            <person name="Hillier L."/>
            <person name="Baker C."/>
            <person name="Armstrong J."/>
            <person name="Shendure J."/>
            <person name="Paten B."/>
            <person name="Wilson R."/>
            <person name="Chao H."/>
            <person name="Schneider V."/>
            <person name="Ventura M."/>
            <person name="Kronenberg Z."/>
            <person name="Murali S."/>
            <person name="Gordon D."/>
            <person name="Cantsilieris S."/>
            <person name="Munson K."/>
            <person name="Nelson B."/>
            <person name="Raja A."/>
            <person name="Underwood J."/>
            <person name="Diekhans M."/>
            <person name="Fiddes I."/>
            <person name="Haussler D."/>
            <person name="Eichler E."/>
        </authorList>
    </citation>
    <scope>NUCLEOTIDE SEQUENCE [LARGE SCALE GENOMIC DNA]</scope>
    <source>
        <strain evidence="1">Susie</strain>
    </source>
</reference>
<organism evidence="1">
    <name type="scientific">Pongo abelii</name>
    <name type="common">Sumatran orangutan</name>
    <name type="synonym">Pongo pygmaeus abelii</name>
    <dbReference type="NCBI Taxonomy" id="9601"/>
    <lineage>
        <taxon>Eukaryota</taxon>
        <taxon>Metazoa</taxon>
        <taxon>Chordata</taxon>
        <taxon>Craniata</taxon>
        <taxon>Vertebrata</taxon>
        <taxon>Euteleostomi</taxon>
        <taxon>Mammalia</taxon>
        <taxon>Eutheria</taxon>
        <taxon>Euarchontoglires</taxon>
        <taxon>Primates</taxon>
        <taxon>Haplorrhini</taxon>
        <taxon>Catarrhini</taxon>
        <taxon>Hominidae</taxon>
        <taxon>Pongo</taxon>
    </lineage>
</organism>
<accession>A0A2J8U1T6</accession>
<evidence type="ECO:0000313" key="1">
    <source>
        <dbReference type="EMBL" id="PNJ39219.1"/>
    </source>
</evidence>
<dbReference type="AlphaFoldDB" id="A0A2J8U1T6"/>